<feature type="region of interest" description="Disordered" evidence="11">
    <location>
        <begin position="987"/>
        <end position="1008"/>
    </location>
</feature>
<dbReference type="GO" id="GO:0048268">
    <property type="term" value="P:clathrin coat assembly"/>
    <property type="evidence" value="ECO:0007669"/>
    <property type="project" value="InterPro"/>
</dbReference>
<dbReference type="AlphaFoldDB" id="A0A4S2KK31"/>
<keyword evidence="9" id="KW-0968">Cytoplasmic vesicle</keyword>
<accession>A0A4S2KK31</accession>
<dbReference type="Proteomes" id="UP000310200">
    <property type="component" value="Unassembled WGS sequence"/>
</dbReference>
<dbReference type="GO" id="GO:0005794">
    <property type="term" value="C:Golgi apparatus"/>
    <property type="evidence" value="ECO:0007669"/>
    <property type="project" value="UniProtKB-SubCell"/>
</dbReference>
<dbReference type="GO" id="GO:0008021">
    <property type="term" value="C:synaptic vesicle"/>
    <property type="evidence" value="ECO:0007669"/>
    <property type="project" value="TreeGrafter"/>
</dbReference>
<feature type="compositionally biased region" description="Low complexity" evidence="11">
    <location>
        <begin position="701"/>
        <end position="720"/>
    </location>
</feature>
<gene>
    <name evidence="13" type="ORF">DBV15_07466</name>
</gene>
<evidence type="ECO:0000313" key="14">
    <source>
        <dbReference type="Proteomes" id="UP000310200"/>
    </source>
</evidence>
<dbReference type="SUPFAM" id="SSF48464">
    <property type="entry name" value="ENTH/VHS domain"/>
    <property type="match status" value="2"/>
</dbReference>
<feature type="region of interest" description="Disordered" evidence="11">
    <location>
        <begin position="665"/>
        <end position="722"/>
    </location>
</feature>
<evidence type="ECO:0000256" key="8">
    <source>
        <dbReference type="ARBA" id="ARBA00023176"/>
    </source>
</evidence>
<dbReference type="Gene3D" id="1.25.40.90">
    <property type="match status" value="1"/>
</dbReference>
<dbReference type="SUPFAM" id="SSF89009">
    <property type="entry name" value="GAT-like domain"/>
    <property type="match status" value="1"/>
</dbReference>
<dbReference type="GO" id="GO:0098894">
    <property type="term" value="C:extrinsic component of presynaptic endocytic zone membrane"/>
    <property type="evidence" value="ECO:0007669"/>
    <property type="project" value="TreeGrafter"/>
</dbReference>
<dbReference type="GO" id="GO:0040011">
    <property type="term" value="P:locomotion"/>
    <property type="evidence" value="ECO:0007669"/>
    <property type="project" value="UniProtKB-ARBA"/>
</dbReference>
<keyword evidence="6" id="KW-0333">Golgi apparatus</keyword>
<feature type="compositionally biased region" description="Low complexity" evidence="11">
    <location>
        <begin position="987"/>
        <end position="1007"/>
    </location>
</feature>
<comment type="similarity">
    <text evidence="4">Belongs to the PICALM/SNAP91 family.</text>
</comment>
<dbReference type="InterPro" id="IPR008942">
    <property type="entry name" value="ENTH_VHS"/>
</dbReference>
<evidence type="ECO:0000256" key="9">
    <source>
        <dbReference type="ARBA" id="ARBA00023329"/>
    </source>
</evidence>
<feature type="compositionally biased region" description="Pro residues" evidence="11">
    <location>
        <begin position="673"/>
        <end position="682"/>
    </location>
</feature>
<keyword evidence="14" id="KW-1185">Reference proteome</keyword>
<dbReference type="Gene3D" id="1.20.58.150">
    <property type="entry name" value="ANTH domain"/>
    <property type="match status" value="1"/>
</dbReference>
<dbReference type="CDD" id="cd16985">
    <property type="entry name" value="ANTH_N_AP180"/>
    <property type="match status" value="1"/>
</dbReference>
<dbReference type="GO" id="GO:0005546">
    <property type="term" value="F:phosphatidylinositol-4,5-bisphosphate binding"/>
    <property type="evidence" value="ECO:0007669"/>
    <property type="project" value="TreeGrafter"/>
</dbReference>
<reference evidence="13 14" key="1">
    <citation type="journal article" date="2019" name="Philos. Trans. R. Soc. Lond., B, Biol. Sci.">
        <title>Ant behaviour and brain gene expression of defending hosts depend on the ecological success of the intruding social parasite.</title>
        <authorList>
            <person name="Kaur R."/>
            <person name="Stoldt M."/>
            <person name="Jongepier E."/>
            <person name="Feldmeyer B."/>
            <person name="Menzel F."/>
            <person name="Bornberg-Bauer E."/>
            <person name="Foitzik S."/>
        </authorList>
    </citation>
    <scope>NUCLEOTIDE SEQUENCE [LARGE SCALE GENOMIC DNA]</scope>
    <source>
        <tissue evidence="13">Whole body</tissue>
    </source>
</reference>
<feature type="domain" description="ENTH" evidence="12">
    <location>
        <begin position="31"/>
        <end position="226"/>
    </location>
</feature>
<feature type="region of interest" description="Disordered" evidence="11">
    <location>
        <begin position="435"/>
        <end position="465"/>
    </location>
</feature>
<evidence type="ECO:0000259" key="12">
    <source>
        <dbReference type="PROSITE" id="PS50942"/>
    </source>
</evidence>
<comment type="caution">
    <text evidence="13">The sequence shown here is derived from an EMBL/GenBank/DDBJ whole genome shotgun (WGS) entry which is preliminary data.</text>
</comment>
<dbReference type="InterPro" id="IPR014712">
    <property type="entry name" value="ANTH_dom_sf"/>
</dbReference>
<dbReference type="InterPro" id="IPR011417">
    <property type="entry name" value="ANTH_dom"/>
</dbReference>
<feature type="compositionally biased region" description="Polar residues" evidence="11">
    <location>
        <begin position="374"/>
        <end position="391"/>
    </location>
</feature>
<comment type="subcellular location">
    <subcellularLocation>
        <location evidence="1">Cytoplasmic vesicle</location>
        <location evidence="1">Clathrin-coated vesicle</location>
    </subcellularLocation>
    <subcellularLocation>
        <location evidence="2">Golgi apparatus</location>
    </subcellularLocation>
    <subcellularLocation>
        <location evidence="3">Membrane</location>
        <location evidence="3">Clathrin-coated pit</location>
    </subcellularLocation>
</comment>
<dbReference type="GO" id="GO:0030136">
    <property type="term" value="C:clathrin-coated vesicle"/>
    <property type="evidence" value="ECO:0007669"/>
    <property type="project" value="UniProtKB-SubCell"/>
</dbReference>
<evidence type="ECO:0000256" key="2">
    <source>
        <dbReference type="ARBA" id="ARBA00004555"/>
    </source>
</evidence>
<dbReference type="InterPro" id="IPR013809">
    <property type="entry name" value="ENTH"/>
</dbReference>
<evidence type="ECO:0000313" key="13">
    <source>
        <dbReference type="EMBL" id="TGZ49971.1"/>
    </source>
</evidence>
<evidence type="ECO:0000256" key="7">
    <source>
        <dbReference type="ARBA" id="ARBA00023136"/>
    </source>
</evidence>
<keyword evidence="5" id="KW-0254">Endocytosis</keyword>
<evidence type="ECO:0000256" key="1">
    <source>
        <dbReference type="ARBA" id="ARBA00004132"/>
    </source>
</evidence>
<evidence type="ECO:0000256" key="5">
    <source>
        <dbReference type="ARBA" id="ARBA00022583"/>
    </source>
</evidence>
<dbReference type="GO" id="GO:0072583">
    <property type="term" value="P:clathrin-dependent endocytosis"/>
    <property type="evidence" value="ECO:0007669"/>
    <property type="project" value="InterPro"/>
</dbReference>
<feature type="compositionally biased region" description="Low complexity" evidence="11">
    <location>
        <begin position="683"/>
        <end position="693"/>
    </location>
</feature>
<dbReference type="GO" id="GO:0000149">
    <property type="term" value="F:SNARE binding"/>
    <property type="evidence" value="ECO:0007669"/>
    <property type="project" value="TreeGrafter"/>
</dbReference>
<keyword evidence="7" id="KW-0472">Membrane</keyword>
<dbReference type="PANTHER" id="PTHR22951:SF5">
    <property type="entry name" value="PHOSPHATIDYLINOSITOL-BINDING CLATHRIN ASSEMBLY PROTEIN LAP"/>
    <property type="match status" value="1"/>
</dbReference>
<dbReference type="GO" id="GO:0032050">
    <property type="term" value="F:clathrin heavy chain binding"/>
    <property type="evidence" value="ECO:0007669"/>
    <property type="project" value="TreeGrafter"/>
</dbReference>
<feature type="region of interest" description="Disordered" evidence="11">
    <location>
        <begin position="369"/>
        <end position="391"/>
    </location>
</feature>
<dbReference type="SMART" id="SM00273">
    <property type="entry name" value="ENTH"/>
    <property type="match status" value="1"/>
</dbReference>
<organism evidence="13 14">
    <name type="scientific">Temnothorax longispinosus</name>
    <dbReference type="NCBI Taxonomy" id="300112"/>
    <lineage>
        <taxon>Eukaryota</taxon>
        <taxon>Metazoa</taxon>
        <taxon>Ecdysozoa</taxon>
        <taxon>Arthropoda</taxon>
        <taxon>Hexapoda</taxon>
        <taxon>Insecta</taxon>
        <taxon>Pterygota</taxon>
        <taxon>Neoptera</taxon>
        <taxon>Endopterygota</taxon>
        <taxon>Hymenoptera</taxon>
        <taxon>Apocrita</taxon>
        <taxon>Aculeata</taxon>
        <taxon>Formicoidea</taxon>
        <taxon>Formicidae</taxon>
        <taxon>Myrmicinae</taxon>
        <taxon>Temnothorax</taxon>
    </lineage>
</organism>
<dbReference type="PANTHER" id="PTHR22951">
    <property type="entry name" value="CLATHRIN ASSEMBLY PROTEIN"/>
    <property type="match status" value="1"/>
</dbReference>
<dbReference type="STRING" id="300112.A0A4S2KK31"/>
<dbReference type="FunFam" id="1.20.58.150:FF:000001">
    <property type="entry name" value="phosphatidylinositol-binding clathrin assembly protein-like isoform X1"/>
    <property type="match status" value="1"/>
</dbReference>
<dbReference type="Pfam" id="PF07651">
    <property type="entry name" value="ANTH"/>
    <property type="match status" value="2"/>
</dbReference>
<feature type="compositionally biased region" description="Polar residues" evidence="11">
    <location>
        <begin position="444"/>
        <end position="464"/>
    </location>
</feature>
<dbReference type="PROSITE" id="PS50942">
    <property type="entry name" value="ENTH"/>
    <property type="match status" value="1"/>
</dbReference>
<dbReference type="FunFam" id="1.25.40.90:FF:000017">
    <property type="entry name" value="Phosphatidylinositol-binding clathrin assembly protein LAP"/>
    <property type="match status" value="1"/>
</dbReference>
<proteinExistence type="inferred from homology"/>
<evidence type="ECO:0000256" key="4">
    <source>
        <dbReference type="ARBA" id="ARBA00008011"/>
    </source>
</evidence>
<comment type="subunit">
    <text evidence="10">Binds clathrin and phosphatidylinositol 4,5-bisphosphate.</text>
</comment>
<evidence type="ECO:0000256" key="10">
    <source>
        <dbReference type="ARBA" id="ARBA00064895"/>
    </source>
</evidence>
<evidence type="ECO:0000256" key="6">
    <source>
        <dbReference type="ARBA" id="ARBA00023034"/>
    </source>
</evidence>
<sequence>MPLPKRRTSSRHLLRDSMAGQTINDRLLAARHSIAGQGLAKSVCKATTEEMIGPKKKHLDYLIHCTNEPNVSIPQLANLLIERSQNTNWTVVFKALITVHHMMCYGNERFTQYLASSNSTFQLNNFLDKSGVQGDYFVNDHISGALCSPIIPQYVPELMDADDTRHYSFRKSKQMMLRYLLYLLWTKVSNCRLCSASGYDMSPFIRRYAKYLNEKALSYRTVAFDFCKVKRGKEDGTLRTMNAEKLLKTLPVLQSQLDALLEFDCTANDLTNGVINMAFMLLFRDLIRLFACYNDGIINLLEKYFDMNKKQCRDALDLYKKFLIRMDRVGEFLKVAENVGIDKGDIPDLTKAPSSLLDALEQHLASLEGKKGSAANTPTQSASSNRTNVKSGVSALSSTSTAFGTAASNARLEQTGNGHIDEALRQQALAEEEAAMNQYKAKVQSPSSTSTNPFLSSPTNNANQPIVDLFGATSADSQQSSQKASDDLLQLAGNPFANMFGAQPAAGTAQPAAQMQNNMWMTNGTGFASTAPPANNNFVTDNSFSSVFGNQDQQSTGAPGTAASVPNPFMSDFPSLGTTGGQQVTNAGAFGLFDQNAGGVVGGESAQAAQTGTASAGDLFSAGQADLFGGDGSAAAAAMLRTPANGGDGDAAAAEVVASAAPSAAGKASSTATPPPRPPPPATAVAAANGAAPRGLSPTHGASHGRPAAAAAPAPSAGKSAFDDLNDSIRMALGGSPSRPAPMVQQQQAAVTAQQQPLQQQMPPAAAAGAGMFVMNDPATGQPMMTGAPIVGYGIPTQAQVPAGYGSPAKQPMSGVLTVWYQYVYEYLEFNIISAAGQPVGAANTGKVLTGDLDSSLASLAQNLTINKSAQQQVKGMQWNSPKNAAKTGGSAGGWSPQPMAATTGAGYRPMGQGMTQLLPTTTTTIGFPSQPAMMGMQGMPMGMQGMQGMRPMMCTIPGASAAGGGMMVAGGAAPMMAMPGANPMMAGPNLQQQHPQPQPAAAAQPQGNAVQLDPFGAL</sequence>
<dbReference type="GO" id="GO:0016185">
    <property type="term" value="P:synaptic vesicle budding from presynaptic endocytic zone membrane"/>
    <property type="evidence" value="ECO:0007669"/>
    <property type="project" value="TreeGrafter"/>
</dbReference>
<evidence type="ECO:0000256" key="11">
    <source>
        <dbReference type="SAM" id="MobiDB-lite"/>
    </source>
</evidence>
<protein>
    <recommendedName>
        <fullName evidence="12">ENTH domain-containing protein</fullName>
    </recommendedName>
</protein>
<keyword evidence="8" id="KW-0168">Coated pit</keyword>
<feature type="region of interest" description="Disordered" evidence="11">
    <location>
        <begin position="881"/>
        <end position="905"/>
    </location>
</feature>
<dbReference type="InterPro" id="IPR045192">
    <property type="entry name" value="AP180-like"/>
</dbReference>
<dbReference type="GO" id="GO:0005545">
    <property type="term" value="F:1-phosphatidylinositol binding"/>
    <property type="evidence" value="ECO:0007669"/>
    <property type="project" value="InterPro"/>
</dbReference>
<dbReference type="EMBL" id="QBLH01002061">
    <property type="protein sequence ID" value="TGZ49971.1"/>
    <property type="molecule type" value="Genomic_DNA"/>
</dbReference>
<evidence type="ECO:0000256" key="3">
    <source>
        <dbReference type="ARBA" id="ARBA00004600"/>
    </source>
</evidence>
<dbReference type="GO" id="GO:0005905">
    <property type="term" value="C:clathrin-coated pit"/>
    <property type="evidence" value="ECO:0007669"/>
    <property type="project" value="UniProtKB-SubCell"/>
</dbReference>
<name>A0A4S2KK31_9HYME</name>